<accession>A0AAX6MFY6</accession>
<dbReference type="AlphaFoldDB" id="A0AAX6MFY6"/>
<dbReference type="Pfam" id="PF26640">
    <property type="entry name" value="DUF8212"/>
    <property type="match status" value="1"/>
</dbReference>
<evidence type="ECO:0000259" key="1">
    <source>
        <dbReference type="Pfam" id="PF06985"/>
    </source>
</evidence>
<dbReference type="EMBL" id="JBANMG010000007">
    <property type="protein sequence ID" value="KAK6951337.1"/>
    <property type="molecule type" value="Genomic_DNA"/>
</dbReference>
<evidence type="ECO:0008006" key="5">
    <source>
        <dbReference type="Google" id="ProtNLM"/>
    </source>
</evidence>
<dbReference type="PANTHER" id="PTHR10622:SF10">
    <property type="entry name" value="HET DOMAIN-CONTAINING PROTEIN"/>
    <property type="match status" value="1"/>
</dbReference>
<organism evidence="3 4">
    <name type="scientific">Daldinia eschscholtzii</name>
    <dbReference type="NCBI Taxonomy" id="292717"/>
    <lineage>
        <taxon>Eukaryota</taxon>
        <taxon>Fungi</taxon>
        <taxon>Dikarya</taxon>
        <taxon>Ascomycota</taxon>
        <taxon>Pezizomycotina</taxon>
        <taxon>Sordariomycetes</taxon>
        <taxon>Xylariomycetidae</taxon>
        <taxon>Xylariales</taxon>
        <taxon>Hypoxylaceae</taxon>
        <taxon>Daldinia</taxon>
    </lineage>
</organism>
<dbReference type="Proteomes" id="UP001369815">
    <property type="component" value="Unassembled WGS sequence"/>
</dbReference>
<sequence length="335" mass="38200">MRLLHVHSRKLEEFNGESIPPYAILDLSKWGHKILDGYTKVEGCCRRAAKDGLSYVWIDTCCIDKSSSAELSEGINSMFQWYKRSAVCYVYLSDVSADDDPFEVSSEFRRSRWFTRGWTLQELLAPMELVFFDTVWNEIRIGRLIRALHTPRSPNTNALTRQEKYLNRLGLLTLLSDITNIPKKALDTGDFSKFCAAARLAWAAKRKTTRIEDVAYSLLGLLEVNMPLLYGEGEKAFLRLQEEIIKSRNDDSLLAWGYRLNPKELPKIHSSSVLARSPSDFSHCHNFQNLEIDDTSLKSNAGVVEIFYYEGDDDSHLHTRECRDGATTGALAEVE</sequence>
<evidence type="ECO:0000313" key="4">
    <source>
        <dbReference type="Proteomes" id="UP001369815"/>
    </source>
</evidence>
<feature type="domain" description="DUF8212" evidence="2">
    <location>
        <begin position="235"/>
        <end position="279"/>
    </location>
</feature>
<comment type="caution">
    <text evidence="3">The sequence shown here is derived from an EMBL/GenBank/DDBJ whole genome shotgun (WGS) entry which is preliminary data.</text>
</comment>
<gene>
    <name evidence="3" type="ORF">Daesc_007871</name>
</gene>
<dbReference type="Pfam" id="PF06985">
    <property type="entry name" value="HET"/>
    <property type="match status" value="1"/>
</dbReference>
<evidence type="ECO:0000259" key="2">
    <source>
        <dbReference type="Pfam" id="PF26640"/>
    </source>
</evidence>
<keyword evidence="4" id="KW-1185">Reference proteome</keyword>
<dbReference type="InterPro" id="IPR058525">
    <property type="entry name" value="DUF8212"/>
</dbReference>
<evidence type="ECO:0000313" key="3">
    <source>
        <dbReference type="EMBL" id="KAK6951337.1"/>
    </source>
</evidence>
<dbReference type="InterPro" id="IPR010730">
    <property type="entry name" value="HET"/>
</dbReference>
<protein>
    <recommendedName>
        <fullName evidence="5">Heterokaryon incompatibility domain-containing protein</fullName>
    </recommendedName>
</protein>
<dbReference type="PANTHER" id="PTHR10622">
    <property type="entry name" value="HET DOMAIN-CONTAINING PROTEIN"/>
    <property type="match status" value="1"/>
</dbReference>
<proteinExistence type="predicted"/>
<name>A0AAX6MFY6_9PEZI</name>
<reference evidence="3 4" key="1">
    <citation type="journal article" date="2024" name="Front Chem Biol">
        <title>Unveiling the potential of Daldinia eschscholtzii MFLUCC 19-0629 through bioactivity and bioinformatics studies for enhanced sustainable agriculture production.</title>
        <authorList>
            <person name="Brooks S."/>
            <person name="Weaver J.A."/>
            <person name="Klomchit A."/>
            <person name="Alharthi S.A."/>
            <person name="Onlamun T."/>
            <person name="Nurani R."/>
            <person name="Vong T.K."/>
            <person name="Alberti F."/>
            <person name="Greco C."/>
        </authorList>
    </citation>
    <scope>NUCLEOTIDE SEQUENCE [LARGE SCALE GENOMIC DNA]</scope>
    <source>
        <strain evidence="3">MFLUCC 19-0629</strain>
    </source>
</reference>
<feature type="domain" description="Heterokaryon incompatibility" evidence="1">
    <location>
        <begin position="44"/>
        <end position="99"/>
    </location>
</feature>